<reference evidence="1" key="1">
    <citation type="submission" date="2023-12" db="EMBL/GenBank/DDBJ databases">
        <title>Genome assembly of Anisodus tanguticus.</title>
        <authorList>
            <person name="Wang Y.-J."/>
        </authorList>
    </citation>
    <scope>NUCLEOTIDE SEQUENCE</scope>
    <source>
        <strain evidence="1">KB-2021</strain>
        <tissue evidence="1">Leaf</tissue>
    </source>
</reference>
<dbReference type="AlphaFoldDB" id="A0AAE1VW24"/>
<keyword evidence="2" id="KW-1185">Reference proteome</keyword>
<name>A0AAE1VW24_9SOLA</name>
<dbReference type="Proteomes" id="UP001291623">
    <property type="component" value="Unassembled WGS sequence"/>
</dbReference>
<accession>A0AAE1VW24</accession>
<sequence length="70" mass="7992">MTDRVWELQHTHKNDRGELLWSDPQSQEVHGRIQALVTQQQSEDKENSMTGDEILATVLGERTGYVRGKG</sequence>
<dbReference type="EMBL" id="JAVYJV010000001">
    <property type="protein sequence ID" value="KAK4379871.1"/>
    <property type="molecule type" value="Genomic_DNA"/>
</dbReference>
<evidence type="ECO:0000313" key="1">
    <source>
        <dbReference type="EMBL" id="KAK4379871.1"/>
    </source>
</evidence>
<protein>
    <submittedName>
        <fullName evidence="1">Uncharacterized protein</fullName>
    </submittedName>
</protein>
<organism evidence="1 2">
    <name type="scientific">Anisodus tanguticus</name>
    <dbReference type="NCBI Taxonomy" id="243964"/>
    <lineage>
        <taxon>Eukaryota</taxon>
        <taxon>Viridiplantae</taxon>
        <taxon>Streptophyta</taxon>
        <taxon>Embryophyta</taxon>
        <taxon>Tracheophyta</taxon>
        <taxon>Spermatophyta</taxon>
        <taxon>Magnoliopsida</taxon>
        <taxon>eudicotyledons</taxon>
        <taxon>Gunneridae</taxon>
        <taxon>Pentapetalae</taxon>
        <taxon>asterids</taxon>
        <taxon>lamiids</taxon>
        <taxon>Solanales</taxon>
        <taxon>Solanaceae</taxon>
        <taxon>Solanoideae</taxon>
        <taxon>Hyoscyameae</taxon>
        <taxon>Anisodus</taxon>
    </lineage>
</organism>
<gene>
    <name evidence="1" type="ORF">RND71_001733</name>
</gene>
<evidence type="ECO:0000313" key="2">
    <source>
        <dbReference type="Proteomes" id="UP001291623"/>
    </source>
</evidence>
<proteinExistence type="predicted"/>
<comment type="caution">
    <text evidence="1">The sequence shown here is derived from an EMBL/GenBank/DDBJ whole genome shotgun (WGS) entry which is preliminary data.</text>
</comment>